<accession>A0A383AP72</accession>
<feature type="non-terminal residue" evidence="1">
    <location>
        <position position="34"/>
    </location>
</feature>
<evidence type="ECO:0000313" key="1">
    <source>
        <dbReference type="EMBL" id="SVE09627.1"/>
    </source>
</evidence>
<reference evidence="1" key="1">
    <citation type="submission" date="2018-05" db="EMBL/GenBank/DDBJ databases">
        <authorList>
            <person name="Lanie J.A."/>
            <person name="Ng W.-L."/>
            <person name="Kazmierczak K.M."/>
            <person name="Andrzejewski T.M."/>
            <person name="Davidsen T.M."/>
            <person name="Wayne K.J."/>
            <person name="Tettelin H."/>
            <person name="Glass J.I."/>
            <person name="Rusch D."/>
            <person name="Podicherti R."/>
            <person name="Tsui H.-C.T."/>
            <person name="Winkler M.E."/>
        </authorList>
    </citation>
    <scope>NUCLEOTIDE SEQUENCE</scope>
</reference>
<sequence length="34" mass="3755">MANMITKTNMPFLAGIDDSGQPVFESLEVELLDQ</sequence>
<dbReference type="AlphaFoldDB" id="A0A383AP72"/>
<protein>
    <submittedName>
        <fullName evidence="1">Uncharacterized protein</fullName>
    </submittedName>
</protein>
<dbReference type="EMBL" id="UINC01193830">
    <property type="protein sequence ID" value="SVE09627.1"/>
    <property type="molecule type" value="Genomic_DNA"/>
</dbReference>
<name>A0A383AP72_9ZZZZ</name>
<organism evidence="1">
    <name type="scientific">marine metagenome</name>
    <dbReference type="NCBI Taxonomy" id="408172"/>
    <lineage>
        <taxon>unclassified sequences</taxon>
        <taxon>metagenomes</taxon>
        <taxon>ecological metagenomes</taxon>
    </lineage>
</organism>
<proteinExistence type="predicted"/>
<gene>
    <name evidence="1" type="ORF">METZ01_LOCUS462481</name>
</gene>